<dbReference type="GO" id="GO:0000977">
    <property type="term" value="F:RNA polymerase II transcription regulatory region sequence-specific DNA binding"/>
    <property type="evidence" value="ECO:0007669"/>
    <property type="project" value="TreeGrafter"/>
</dbReference>
<dbReference type="PANTHER" id="PTHR24208:SF166">
    <property type="entry name" value="LIM HOMEOBOX TRANSCRIPTION FACTOR 1 ALPHA, ISOFORM B"/>
    <property type="match status" value="1"/>
</dbReference>
<feature type="domain" description="Homeobox" evidence="7">
    <location>
        <begin position="61"/>
        <end position="121"/>
    </location>
</feature>
<dbReference type="InParanoid" id="A0A7R8UGL8"/>
<feature type="DNA-binding region" description="Homeobox" evidence="5">
    <location>
        <begin position="3"/>
        <end position="60"/>
    </location>
</feature>
<proteinExistence type="predicted"/>
<dbReference type="Proteomes" id="UP000594454">
    <property type="component" value="Chromosome 2"/>
</dbReference>
<evidence type="ECO:0000256" key="2">
    <source>
        <dbReference type="ARBA" id="ARBA00023125"/>
    </source>
</evidence>
<dbReference type="InterPro" id="IPR009057">
    <property type="entry name" value="Homeodomain-like_sf"/>
</dbReference>
<feature type="domain" description="Homeobox" evidence="7">
    <location>
        <begin position="1"/>
        <end position="59"/>
    </location>
</feature>
<dbReference type="GO" id="GO:0005634">
    <property type="term" value="C:nucleus"/>
    <property type="evidence" value="ECO:0007669"/>
    <property type="project" value="UniProtKB-SubCell"/>
</dbReference>
<protein>
    <recommendedName>
        <fullName evidence="7">Homeobox domain-containing protein</fullName>
    </recommendedName>
</protein>
<evidence type="ECO:0000256" key="1">
    <source>
        <dbReference type="ARBA" id="ARBA00004123"/>
    </source>
</evidence>
<dbReference type="GO" id="GO:0000981">
    <property type="term" value="F:DNA-binding transcription factor activity, RNA polymerase II-specific"/>
    <property type="evidence" value="ECO:0007669"/>
    <property type="project" value="InterPro"/>
</dbReference>
<dbReference type="GO" id="GO:0030182">
    <property type="term" value="P:neuron differentiation"/>
    <property type="evidence" value="ECO:0007669"/>
    <property type="project" value="TreeGrafter"/>
</dbReference>
<dbReference type="EMBL" id="LR899010">
    <property type="protein sequence ID" value="CAD7080335.1"/>
    <property type="molecule type" value="Genomic_DNA"/>
</dbReference>
<evidence type="ECO:0000313" key="9">
    <source>
        <dbReference type="Proteomes" id="UP000594454"/>
    </source>
</evidence>
<evidence type="ECO:0000256" key="4">
    <source>
        <dbReference type="ARBA" id="ARBA00023242"/>
    </source>
</evidence>
<dbReference type="SUPFAM" id="SSF46689">
    <property type="entry name" value="Homeodomain-like"/>
    <property type="match status" value="2"/>
</dbReference>
<dbReference type="SMART" id="SM00389">
    <property type="entry name" value="HOX"/>
    <property type="match status" value="2"/>
</dbReference>
<accession>A0A7R8UGL8</accession>
<evidence type="ECO:0000313" key="8">
    <source>
        <dbReference type="EMBL" id="CAD7080335.1"/>
    </source>
</evidence>
<dbReference type="AlphaFoldDB" id="A0A7R8UGL8"/>
<feature type="DNA-binding region" description="Homeobox" evidence="5">
    <location>
        <begin position="63"/>
        <end position="122"/>
    </location>
</feature>
<sequence length="846" mass="94057">MASSRLRFLEEETLILEDKFQQNPRPTSAECKILAERFNVPQEKVRVWYKNRRAKALKKPDNNKRQRTYINSRLANILEETYMHVSIPDKQVRQDLSLKTGLSTLQVKVWFQNRRAKDKKDGTFDQRRNIEVDTLETQSAGTVGGQGYAQQTEGNLIENQRSYSEVCNATQTQANEKVVEHPDFNRAGYVSSNVGAETHSGSHCMLLKPQDNQQSPVPPTHNAFLHVPPPIQISTMQNHGNPTLPVQHHTNHSYGQEGYSGPCQYTDVPGNNATQIQANGQVIEYPDFSRAAHVSTNVGAETHNGSHCMLLQPQGNLQSVILPTHNAFQHVPQPILISTMQNSGNPTLPLQSDTNYSYGQQGHSGPYQYTDALGNGAYQQGSSEPYQYTDVSGNGAYQNYVVNPQFRHYTSPTNAADIAEVNNYNFCHNPQSQQHHDPNTVQNFNGRQPWNNGADLVENINDNQNRNSTGPYPMEFGQNGSTILQNIGTAEPNSFTNFAEADAEGFNSFTNNPTLEDLGDLRDILDDTTRSEGNTSQDVADNGLHQVENVYDSELPSNGLEIPRDRGMTQSEHNVNILIQDDPTTSQVLMDEHVAKSGHNTQNAAQYESVPCQFAERLNPTPRPESPQDEANVDQLHPDISNTLQDEYNGANDSELWTTGLGIPHDVGDTCITQSEHVIENLTQDDPNVQPDSMGEPGTNVCESVPFQHLENLEDPGADLLLDETGGEQQHLDINNTSPDRYDNLNPIPTLSEDEIFIRRLLGDTALESSDNTRATIQSEYDANVNPILEDLNLSAELLRDGIDFAVELAQPEVDITNMTLGIDNADNNDINLFLGESEEGSWIFS</sequence>
<dbReference type="PROSITE" id="PS50071">
    <property type="entry name" value="HOMEOBOX_2"/>
    <property type="match status" value="2"/>
</dbReference>
<dbReference type="InterPro" id="IPR001356">
    <property type="entry name" value="HD"/>
</dbReference>
<name>A0A7R8UGL8_HERIL</name>
<dbReference type="PANTHER" id="PTHR24208">
    <property type="entry name" value="LIM/HOMEOBOX PROTEIN LHX"/>
    <property type="match status" value="1"/>
</dbReference>
<evidence type="ECO:0000256" key="3">
    <source>
        <dbReference type="ARBA" id="ARBA00023155"/>
    </source>
</evidence>
<dbReference type="PROSITE" id="PS00027">
    <property type="entry name" value="HOMEOBOX_1"/>
    <property type="match status" value="1"/>
</dbReference>
<dbReference type="Gene3D" id="1.10.10.60">
    <property type="entry name" value="Homeodomain-like"/>
    <property type="match status" value="2"/>
</dbReference>
<reference evidence="8 9" key="1">
    <citation type="submission" date="2020-11" db="EMBL/GenBank/DDBJ databases">
        <authorList>
            <person name="Wallbank WR R."/>
            <person name="Pardo Diaz C."/>
            <person name="Kozak K."/>
            <person name="Martin S."/>
            <person name="Jiggins C."/>
            <person name="Moest M."/>
            <person name="Warren A I."/>
            <person name="Generalovic N T."/>
            <person name="Byers J.R.P. K."/>
            <person name="Montejo-Kovacevich G."/>
            <person name="Yen C E."/>
        </authorList>
    </citation>
    <scope>NUCLEOTIDE SEQUENCE [LARGE SCALE GENOMIC DNA]</scope>
</reference>
<dbReference type="InterPro" id="IPR017970">
    <property type="entry name" value="Homeobox_CS"/>
</dbReference>
<dbReference type="InterPro" id="IPR050453">
    <property type="entry name" value="LIM_Homeobox_TF"/>
</dbReference>
<evidence type="ECO:0000259" key="7">
    <source>
        <dbReference type="PROSITE" id="PS50071"/>
    </source>
</evidence>
<dbReference type="CDD" id="cd00086">
    <property type="entry name" value="homeodomain"/>
    <property type="match status" value="2"/>
</dbReference>
<evidence type="ECO:0000256" key="5">
    <source>
        <dbReference type="PROSITE-ProRule" id="PRU00108"/>
    </source>
</evidence>
<evidence type="ECO:0000256" key="6">
    <source>
        <dbReference type="RuleBase" id="RU000682"/>
    </source>
</evidence>
<gene>
    <name evidence="8" type="ORF">HERILL_LOCUS3494</name>
</gene>
<keyword evidence="2 5" id="KW-0238">DNA-binding</keyword>
<keyword evidence="4 5" id="KW-0539">Nucleus</keyword>
<comment type="subcellular location">
    <subcellularLocation>
        <location evidence="1 5 6">Nucleus</location>
    </subcellularLocation>
</comment>
<keyword evidence="9" id="KW-1185">Reference proteome</keyword>
<dbReference type="Pfam" id="PF00046">
    <property type="entry name" value="Homeodomain"/>
    <property type="match status" value="2"/>
</dbReference>
<organism evidence="8 9">
    <name type="scientific">Hermetia illucens</name>
    <name type="common">Black soldier fly</name>
    <dbReference type="NCBI Taxonomy" id="343691"/>
    <lineage>
        <taxon>Eukaryota</taxon>
        <taxon>Metazoa</taxon>
        <taxon>Ecdysozoa</taxon>
        <taxon>Arthropoda</taxon>
        <taxon>Hexapoda</taxon>
        <taxon>Insecta</taxon>
        <taxon>Pterygota</taxon>
        <taxon>Neoptera</taxon>
        <taxon>Endopterygota</taxon>
        <taxon>Diptera</taxon>
        <taxon>Brachycera</taxon>
        <taxon>Stratiomyomorpha</taxon>
        <taxon>Stratiomyidae</taxon>
        <taxon>Hermetiinae</taxon>
        <taxon>Hermetia</taxon>
    </lineage>
</organism>
<keyword evidence="3 5" id="KW-0371">Homeobox</keyword>